<name>A0A518CDW1_9BACT</name>
<dbReference type="EMBL" id="CP036289">
    <property type="protein sequence ID" value="QDU77403.1"/>
    <property type="molecule type" value="Genomic_DNA"/>
</dbReference>
<accession>A0A518CDW1</accession>
<dbReference type="Proteomes" id="UP000318626">
    <property type="component" value="Chromosome"/>
</dbReference>
<keyword evidence="2" id="KW-1185">Reference proteome</keyword>
<organism evidence="1 2">
    <name type="scientific">Bremerella volcania</name>
    <dbReference type="NCBI Taxonomy" id="2527984"/>
    <lineage>
        <taxon>Bacteria</taxon>
        <taxon>Pseudomonadati</taxon>
        <taxon>Planctomycetota</taxon>
        <taxon>Planctomycetia</taxon>
        <taxon>Pirellulales</taxon>
        <taxon>Pirellulaceae</taxon>
        <taxon>Bremerella</taxon>
    </lineage>
</organism>
<protein>
    <submittedName>
        <fullName evidence="1">Uncharacterized protein</fullName>
    </submittedName>
</protein>
<dbReference type="AlphaFoldDB" id="A0A518CDW1"/>
<reference evidence="2" key="1">
    <citation type="submission" date="2019-02" db="EMBL/GenBank/DDBJ databases">
        <title>Deep-cultivation of Planctomycetes and their phenomic and genomic characterization uncovers novel biology.</title>
        <authorList>
            <person name="Wiegand S."/>
            <person name="Jogler M."/>
            <person name="Boedeker C."/>
            <person name="Pinto D."/>
            <person name="Vollmers J."/>
            <person name="Rivas-Marin E."/>
            <person name="Kohn T."/>
            <person name="Peeters S.H."/>
            <person name="Heuer A."/>
            <person name="Rast P."/>
            <person name="Oberbeckmann S."/>
            <person name="Bunk B."/>
            <person name="Jeske O."/>
            <person name="Meyerdierks A."/>
            <person name="Storesund J.E."/>
            <person name="Kallscheuer N."/>
            <person name="Luecker S."/>
            <person name="Lage O.M."/>
            <person name="Pohl T."/>
            <person name="Merkel B.J."/>
            <person name="Hornburger P."/>
            <person name="Mueller R.-W."/>
            <person name="Bruemmer F."/>
            <person name="Labrenz M."/>
            <person name="Spormann A.M."/>
            <person name="Op den Camp H."/>
            <person name="Overmann J."/>
            <person name="Amann R."/>
            <person name="Jetten M.S.M."/>
            <person name="Mascher T."/>
            <person name="Medema M.H."/>
            <person name="Devos D.P."/>
            <person name="Kaster A.-K."/>
            <person name="Ovreas L."/>
            <person name="Rohde M."/>
            <person name="Galperin M.Y."/>
            <person name="Jogler C."/>
        </authorList>
    </citation>
    <scope>NUCLEOTIDE SEQUENCE [LARGE SCALE GENOMIC DNA]</scope>
    <source>
        <strain evidence="2">Pan97</strain>
    </source>
</reference>
<evidence type="ECO:0000313" key="1">
    <source>
        <dbReference type="EMBL" id="QDU77403.1"/>
    </source>
</evidence>
<proteinExistence type="predicted"/>
<gene>
    <name evidence="1" type="ORF">Pan97_44720</name>
</gene>
<evidence type="ECO:0000313" key="2">
    <source>
        <dbReference type="Proteomes" id="UP000318626"/>
    </source>
</evidence>
<dbReference type="KEGG" id="bvo:Pan97_44720"/>
<sequence>MRSLRVFQVVVRVDGTRRLSVLKVLGFKNKAMDVNPSEPQRGGR</sequence>